<sequence length="130" mass="14862">MYNIQTNRRRDFKASLFLASISKKLLRRKIMKWYAERKFNFGEIANFQEPRPPANIRPQRIEQAGGSRKNFAAPASKKARPRAGFCGGLAPHTVAARLYFPPQRGICRLGATNPFKAAFRFFRACEEKIG</sequence>
<protein>
    <submittedName>
        <fullName evidence="1">Uncharacterized protein</fullName>
    </submittedName>
</protein>
<evidence type="ECO:0000313" key="1">
    <source>
        <dbReference type="EMBL" id="EBP4001542.1"/>
    </source>
</evidence>
<dbReference type="Proteomes" id="UP000839575">
    <property type="component" value="Unassembled WGS sequence"/>
</dbReference>
<accession>A0A5U3F0N4</accession>
<organism evidence="1">
    <name type="scientific">Salmonella enterica I</name>
    <dbReference type="NCBI Taxonomy" id="59201"/>
    <lineage>
        <taxon>Bacteria</taxon>
        <taxon>Pseudomonadati</taxon>
        <taxon>Pseudomonadota</taxon>
        <taxon>Gammaproteobacteria</taxon>
        <taxon>Enterobacterales</taxon>
        <taxon>Enterobacteriaceae</taxon>
        <taxon>Salmonella</taxon>
    </lineage>
</organism>
<gene>
    <name evidence="1" type="ORF">S301_23505</name>
</gene>
<name>A0A5U3F0N4_SALET</name>
<dbReference type="EMBL" id="AAGLPX010000071">
    <property type="protein sequence ID" value="EBP4001542.1"/>
    <property type="molecule type" value="Genomic_DNA"/>
</dbReference>
<reference evidence="1" key="1">
    <citation type="submission" date="2018-07" db="EMBL/GenBank/DDBJ databases">
        <authorList>
            <consortium name="GenomeTrakr network: Whole genome sequencing for foodborne pathogen traceback"/>
        </authorList>
    </citation>
    <scope>NUCLEOTIDE SEQUENCE [LARGE SCALE GENOMIC DNA]</scope>
    <source>
        <strain evidence="1">CFSAN002851</strain>
    </source>
</reference>
<proteinExistence type="predicted"/>
<dbReference type="AlphaFoldDB" id="A0A5U3F0N4"/>
<comment type="caution">
    <text evidence="1">The sequence shown here is derived from an EMBL/GenBank/DDBJ whole genome shotgun (WGS) entry which is preliminary data.</text>
</comment>